<proteinExistence type="predicted"/>
<reference evidence="1" key="1">
    <citation type="submission" date="2022-11" db="EMBL/GenBank/DDBJ databases">
        <authorList>
            <person name="Petersen C."/>
        </authorList>
    </citation>
    <scope>NUCLEOTIDE SEQUENCE</scope>
    <source>
        <strain evidence="1">IBT 19713</strain>
    </source>
</reference>
<sequence length="88" mass="10207">MQSQHFKRRSVLGAEPVFEITKDHGVILPDEEEGSIHEIEGLTLPDEEEESLYEMENLMEQFTLFGEHQIRGEEEGDAISRMEYGIRL</sequence>
<keyword evidence="2" id="KW-1185">Reference proteome</keyword>
<protein>
    <submittedName>
        <fullName evidence="1">Uncharacterized protein</fullName>
    </submittedName>
</protein>
<accession>A0A9W9P630</accession>
<dbReference type="Proteomes" id="UP001150941">
    <property type="component" value="Unassembled WGS sequence"/>
</dbReference>
<dbReference type="AlphaFoldDB" id="A0A9W9P630"/>
<evidence type="ECO:0000313" key="2">
    <source>
        <dbReference type="Proteomes" id="UP001150941"/>
    </source>
</evidence>
<dbReference type="EMBL" id="JAPQKS010000003">
    <property type="protein sequence ID" value="KAJ5238290.1"/>
    <property type="molecule type" value="Genomic_DNA"/>
</dbReference>
<gene>
    <name evidence="1" type="ORF">N7468_002909</name>
</gene>
<dbReference type="RefSeq" id="XP_058331209.1">
    <property type="nucleotide sequence ID" value="XM_058472206.1"/>
</dbReference>
<reference evidence="1" key="2">
    <citation type="journal article" date="2023" name="IMA Fungus">
        <title>Comparative genomic study of the Penicillium genus elucidates a diverse pangenome and 15 lateral gene transfer events.</title>
        <authorList>
            <person name="Petersen C."/>
            <person name="Sorensen T."/>
            <person name="Nielsen M.R."/>
            <person name="Sondergaard T.E."/>
            <person name="Sorensen J.L."/>
            <person name="Fitzpatrick D.A."/>
            <person name="Frisvad J.C."/>
            <person name="Nielsen K.L."/>
        </authorList>
    </citation>
    <scope>NUCLEOTIDE SEQUENCE</scope>
    <source>
        <strain evidence="1">IBT 19713</strain>
    </source>
</reference>
<comment type="caution">
    <text evidence="1">The sequence shown here is derived from an EMBL/GenBank/DDBJ whole genome shotgun (WGS) entry which is preliminary data.</text>
</comment>
<organism evidence="1 2">
    <name type="scientific">Penicillium chermesinum</name>
    <dbReference type="NCBI Taxonomy" id="63820"/>
    <lineage>
        <taxon>Eukaryota</taxon>
        <taxon>Fungi</taxon>
        <taxon>Dikarya</taxon>
        <taxon>Ascomycota</taxon>
        <taxon>Pezizomycotina</taxon>
        <taxon>Eurotiomycetes</taxon>
        <taxon>Eurotiomycetidae</taxon>
        <taxon>Eurotiales</taxon>
        <taxon>Aspergillaceae</taxon>
        <taxon>Penicillium</taxon>
    </lineage>
</organism>
<dbReference type="GeneID" id="83199509"/>
<name>A0A9W9P630_9EURO</name>
<evidence type="ECO:0000313" key="1">
    <source>
        <dbReference type="EMBL" id="KAJ5238290.1"/>
    </source>
</evidence>